<evidence type="ECO:0000259" key="1">
    <source>
        <dbReference type="Pfam" id="PF25536"/>
    </source>
</evidence>
<feature type="domain" description="DUF7920" evidence="1">
    <location>
        <begin position="93"/>
        <end position="366"/>
    </location>
</feature>
<sequence length="464" mass="53474">MEEPLSPDDVLAELGDIYQNQMQTPLPNSLSLAIRKMIVVANNSEDAAVRLNKFAELKKREKKVQIVIANVPKGILPDGYTADLHDMKVFTRGPDDLVYSKHQDIREMIPRGVTIMQLNGRVSQFDVVIHGNKKFSGGIGDEDECQPENNDKWREYCLGNPDTAIKVVCMKKLNGEAAHFSGRYIDGRFYLFVGSKNVHMLIRDCMDIEKYEGSRYGVAKIIARAVCSVLNDLEKKKQHLVFSLLHHTKSTAFCEILQPEHQHLVNISHLSEPQLNVISFTSTASYDGEVRSLTAMPPHHALDLAAVLGFQSNTYKIIPRDEVLTHKDMIRQYFDDEGEVLYFLTENEDTIGLAKVKSVWYILLRALREKAVYCFTTAKKKSGWSLQERINATHKRLREIQRWLKLSDDYIHFWSKLCDGFLRWTEQEIKYARIEGSSIRPKFPILWKQYLCETKQTDRREVSY</sequence>
<evidence type="ECO:0000313" key="2">
    <source>
        <dbReference type="EMBL" id="KAG7177616.1"/>
    </source>
</evidence>
<dbReference type="AlphaFoldDB" id="A0A8J5TLE0"/>
<dbReference type="OrthoDB" id="6381055at2759"/>
<gene>
    <name evidence="2" type="ORF">Hamer_G008260</name>
</gene>
<organism evidence="2 3">
    <name type="scientific">Homarus americanus</name>
    <name type="common">American lobster</name>
    <dbReference type="NCBI Taxonomy" id="6706"/>
    <lineage>
        <taxon>Eukaryota</taxon>
        <taxon>Metazoa</taxon>
        <taxon>Ecdysozoa</taxon>
        <taxon>Arthropoda</taxon>
        <taxon>Crustacea</taxon>
        <taxon>Multicrustacea</taxon>
        <taxon>Malacostraca</taxon>
        <taxon>Eumalacostraca</taxon>
        <taxon>Eucarida</taxon>
        <taxon>Decapoda</taxon>
        <taxon>Pleocyemata</taxon>
        <taxon>Astacidea</taxon>
        <taxon>Nephropoidea</taxon>
        <taxon>Nephropidae</taxon>
        <taxon>Homarus</taxon>
    </lineage>
</organism>
<reference evidence="2" key="1">
    <citation type="journal article" date="2021" name="Sci. Adv.">
        <title>The American lobster genome reveals insights on longevity, neural, and immune adaptations.</title>
        <authorList>
            <person name="Polinski J.M."/>
            <person name="Zimin A.V."/>
            <person name="Clark K.F."/>
            <person name="Kohn A.B."/>
            <person name="Sadowski N."/>
            <person name="Timp W."/>
            <person name="Ptitsyn A."/>
            <person name="Khanna P."/>
            <person name="Romanova D.Y."/>
            <person name="Williams P."/>
            <person name="Greenwood S.J."/>
            <person name="Moroz L.L."/>
            <person name="Walt D.R."/>
            <person name="Bodnar A.G."/>
        </authorList>
    </citation>
    <scope>NUCLEOTIDE SEQUENCE</scope>
    <source>
        <strain evidence="2">GMGI-L3</strain>
    </source>
</reference>
<protein>
    <recommendedName>
        <fullName evidence="1">DUF7920 domain-containing protein</fullName>
    </recommendedName>
</protein>
<dbReference type="Proteomes" id="UP000747542">
    <property type="component" value="Unassembled WGS sequence"/>
</dbReference>
<evidence type="ECO:0000313" key="3">
    <source>
        <dbReference type="Proteomes" id="UP000747542"/>
    </source>
</evidence>
<dbReference type="EMBL" id="JAHLQT010001931">
    <property type="protein sequence ID" value="KAG7177616.1"/>
    <property type="molecule type" value="Genomic_DNA"/>
</dbReference>
<keyword evidence="3" id="KW-1185">Reference proteome</keyword>
<dbReference type="PANTHER" id="PTHR38566:SF1">
    <property type="entry name" value="CHROMOSOME UNDETERMINED SCAFFOLD_18, WHOLE GENOME SHOTGUN SEQUENCE"/>
    <property type="match status" value="1"/>
</dbReference>
<dbReference type="Pfam" id="PF25536">
    <property type="entry name" value="DUF7920"/>
    <property type="match status" value="1"/>
</dbReference>
<comment type="caution">
    <text evidence="2">The sequence shown here is derived from an EMBL/GenBank/DDBJ whole genome shotgun (WGS) entry which is preliminary data.</text>
</comment>
<accession>A0A8J5TLE0</accession>
<dbReference type="PANTHER" id="PTHR38566">
    <property type="entry name" value="RNA_LIG_T4_1 DOMAIN-CONTAINING PROTEIN"/>
    <property type="match status" value="1"/>
</dbReference>
<name>A0A8J5TLE0_HOMAM</name>
<proteinExistence type="predicted"/>
<dbReference type="InterPro" id="IPR057680">
    <property type="entry name" value="DUF7920"/>
</dbReference>